<dbReference type="InterPro" id="IPR008930">
    <property type="entry name" value="Terpenoid_cyclase/PrenylTrfase"/>
</dbReference>
<evidence type="ECO:0000313" key="1">
    <source>
        <dbReference type="EMBL" id="BCJ48295.1"/>
    </source>
</evidence>
<evidence type="ECO:0008006" key="3">
    <source>
        <dbReference type="Google" id="ProtNLM"/>
    </source>
</evidence>
<accession>A0ABM7M9I1</accession>
<evidence type="ECO:0000313" key="2">
    <source>
        <dbReference type="Proteomes" id="UP000676967"/>
    </source>
</evidence>
<gene>
    <name evidence="1" type="ORF">Aiant_89520</name>
</gene>
<dbReference type="RefSeq" id="WP_189330598.1">
    <property type="nucleotide sequence ID" value="NZ_AP023356.1"/>
</dbReference>
<dbReference type="EMBL" id="AP023356">
    <property type="protein sequence ID" value="BCJ48295.1"/>
    <property type="molecule type" value="Genomic_DNA"/>
</dbReference>
<sequence length="287" mass="31147">MTDEFLAADRFLQAEARLLERRLFDTLFRGAPATGVVDVVRGYRNADGGFGHGLEPDKRCPVSLPIDVEVAVQALAAAGAVAPDLLGPACDYLSGVAAADGSVPLAFPVIEDYPRAAHWTDWTYVPGLNPTAGLAGLLHRLDFAHPWRDAATGYCWRVIESGELPDEVHALGEAMTFLAHVPDRARAEKAAPAVLERMTASPMFQPVPKPGEYGLTPLHVAATADSPWRRLFDDGQLDAHLDHLAAAQQADGGWPITWDPPSDASRLEWRGIVTVQAVRTLRSYRKM</sequence>
<protein>
    <recommendedName>
        <fullName evidence="3">Prenyltransferase</fullName>
    </recommendedName>
</protein>
<dbReference type="Proteomes" id="UP000676967">
    <property type="component" value="Chromosome"/>
</dbReference>
<proteinExistence type="predicted"/>
<organism evidence="1 2">
    <name type="scientific">Actinoplanes ianthinogenes</name>
    <dbReference type="NCBI Taxonomy" id="122358"/>
    <lineage>
        <taxon>Bacteria</taxon>
        <taxon>Bacillati</taxon>
        <taxon>Actinomycetota</taxon>
        <taxon>Actinomycetes</taxon>
        <taxon>Micromonosporales</taxon>
        <taxon>Micromonosporaceae</taxon>
        <taxon>Actinoplanes</taxon>
    </lineage>
</organism>
<name>A0ABM7M9I1_9ACTN</name>
<keyword evidence="2" id="KW-1185">Reference proteome</keyword>
<reference evidence="1 2" key="1">
    <citation type="submission" date="2020-08" db="EMBL/GenBank/DDBJ databases">
        <title>Whole genome shotgun sequence of Actinoplanes ianthinogenes NBRC 13996.</title>
        <authorList>
            <person name="Komaki H."/>
            <person name="Tamura T."/>
        </authorList>
    </citation>
    <scope>NUCLEOTIDE SEQUENCE [LARGE SCALE GENOMIC DNA]</scope>
    <source>
        <strain evidence="1 2">NBRC 13996</strain>
    </source>
</reference>
<dbReference type="SUPFAM" id="SSF48239">
    <property type="entry name" value="Terpenoid cyclases/Protein prenyltransferases"/>
    <property type="match status" value="1"/>
</dbReference>